<evidence type="ECO:0000313" key="3">
    <source>
        <dbReference type="EMBL" id="EQD55419.1"/>
    </source>
</evidence>
<name>T1BQ88_9ZZZZ</name>
<dbReference type="InterPro" id="IPR052344">
    <property type="entry name" value="Transposase-related"/>
</dbReference>
<feature type="domain" description="Transposase IS66 central" evidence="2">
    <location>
        <begin position="376"/>
        <end position="573"/>
    </location>
</feature>
<reference evidence="3" key="1">
    <citation type="submission" date="2013-08" db="EMBL/GenBank/DDBJ databases">
        <authorList>
            <person name="Mendez C."/>
            <person name="Richter M."/>
            <person name="Ferrer M."/>
            <person name="Sanchez J."/>
        </authorList>
    </citation>
    <scope>NUCLEOTIDE SEQUENCE</scope>
</reference>
<feature type="compositionally biased region" description="Polar residues" evidence="1">
    <location>
        <begin position="264"/>
        <end position="277"/>
    </location>
</feature>
<dbReference type="Pfam" id="PF03050">
    <property type="entry name" value="DDE_Tnp_IS66"/>
    <property type="match status" value="1"/>
</dbReference>
<dbReference type="Gene3D" id="3.40.50.150">
    <property type="entry name" value="Vaccinia Virus protein VP39"/>
    <property type="match status" value="1"/>
</dbReference>
<dbReference type="PANTHER" id="PTHR33678">
    <property type="entry name" value="BLL1576 PROTEIN"/>
    <property type="match status" value="1"/>
</dbReference>
<comment type="caution">
    <text evidence="3">The sequence shown here is derived from an EMBL/GenBank/DDBJ whole genome shotgun (WGS) entry which is preliminary data.</text>
</comment>
<organism evidence="3">
    <name type="scientific">mine drainage metagenome</name>
    <dbReference type="NCBI Taxonomy" id="410659"/>
    <lineage>
        <taxon>unclassified sequences</taxon>
        <taxon>metagenomes</taxon>
        <taxon>ecological metagenomes</taxon>
    </lineage>
</organism>
<dbReference type="InterPro" id="IPR004291">
    <property type="entry name" value="Transposase_IS66_central"/>
</dbReference>
<feature type="non-terminal residue" evidence="3">
    <location>
        <position position="581"/>
    </location>
</feature>
<feature type="region of interest" description="Disordered" evidence="1">
    <location>
        <begin position="264"/>
        <end position="305"/>
    </location>
</feature>
<dbReference type="SUPFAM" id="SSF53335">
    <property type="entry name" value="S-adenosyl-L-methionine-dependent methyltransferases"/>
    <property type="match status" value="1"/>
</dbReference>
<reference evidence="3" key="2">
    <citation type="journal article" date="2014" name="ISME J.">
        <title>Microbial stratification in low pH oxic and suboxic macroscopic growths along an acid mine drainage.</title>
        <authorList>
            <person name="Mendez-Garcia C."/>
            <person name="Mesa V."/>
            <person name="Sprenger R.R."/>
            <person name="Richter M."/>
            <person name="Diez M.S."/>
            <person name="Solano J."/>
            <person name="Bargiela R."/>
            <person name="Golyshina O.V."/>
            <person name="Manteca A."/>
            <person name="Ramos J.L."/>
            <person name="Gallego J.R."/>
            <person name="Llorente I."/>
            <person name="Martins Dos Santos V.A."/>
            <person name="Jensen O.N."/>
            <person name="Pelaez A.I."/>
            <person name="Sanchez J."/>
            <person name="Ferrer M."/>
        </authorList>
    </citation>
    <scope>NUCLEOTIDE SEQUENCE</scope>
</reference>
<dbReference type="PANTHER" id="PTHR33678:SF1">
    <property type="entry name" value="BLL1576 PROTEIN"/>
    <property type="match status" value="1"/>
</dbReference>
<evidence type="ECO:0000256" key="1">
    <source>
        <dbReference type="SAM" id="MobiDB-lite"/>
    </source>
</evidence>
<proteinExistence type="predicted"/>
<dbReference type="InterPro" id="IPR029063">
    <property type="entry name" value="SAM-dependent_MTases_sf"/>
</dbReference>
<dbReference type="AlphaFoldDB" id="T1BQ88"/>
<sequence length="581" mass="66138">MMPPHDTYIETHLGGGAIMQRKAPARRNVGIDRDDRALEKFACDYPVELVHGCAHRFLTEFAYQGRELVYCDPPYLHATRTSKRRYRYDYEEADHIALLALLKTLPCSVILSGYPSALYDDALPNWQSLELQVMNQGGVRTEKLWFNFVPDRVHWTRYAGKNHTHRQMIKRKAENWGRRYQALPSAERLAVLARSWPSRPAGSRPLPMASVNRQSLRAEFEALKSRFAELGAEGKITVESRALFEALLMLLQVLMAIFLEKTTPKTSANSSKPSSQTPKDESALTHAGPHTQGKAYDPSRSGNTRTVETITVSPVRFCETCGEDLRAVRPRGHERRTQIDIVFEKVMTHVDAEIQSCPHCEGETRGAFPEAFAGPVQYGAGIKAYVLNLVIAQMISLQRAKHAIQTLIGLMISEATILKYVLQLHQALARWEQNAIERLLTLPAMHVDETSLRVDKHNHWIHVCSGGDITLKFVHEKRGLEAMTAIGIIPRYGGVLIHDCWASYLSYDHCGHGLCGAHLLRELAFIHEANGYAWARNMRRLLRQTCHRVSKRQRKRLTPREYDALQKRYRNILTRAERELP</sequence>
<protein>
    <submittedName>
        <fullName evidence="3">Transposase IS66</fullName>
    </submittedName>
</protein>
<evidence type="ECO:0000259" key="2">
    <source>
        <dbReference type="Pfam" id="PF03050"/>
    </source>
</evidence>
<gene>
    <name evidence="3" type="ORF">B2A_05735</name>
</gene>
<dbReference type="EMBL" id="AUZZ01003994">
    <property type="protein sequence ID" value="EQD55419.1"/>
    <property type="molecule type" value="Genomic_DNA"/>
</dbReference>
<accession>T1BQ88</accession>